<name>A0AAN9S8L2_PSOTE</name>
<protein>
    <submittedName>
        <fullName evidence="1">Uncharacterized protein</fullName>
    </submittedName>
</protein>
<evidence type="ECO:0000313" key="1">
    <source>
        <dbReference type="EMBL" id="KAK7391021.1"/>
    </source>
</evidence>
<keyword evidence="2" id="KW-1185">Reference proteome</keyword>
<dbReference type="AlphaFoldDB" id="A0AAN9S8L2"/>
<comment type="caution">
    <text evidence="1">The sequence shown here is derived from an EMBL/GenBank/DDBJ whole genome shotgun (WGS) entry which is preliminary data.</text>
</comment>
<dbReference type="EMBL" id="JAYMYS010000005">
    <property type="protein sequence ID" value="KAK7391021.1"/>
    <property type="molecule type" value="Genomic_DNA"/>
</dbReference>
<gene>
    <name evidence="1" type="ORF">VNO78_19306</name>
</gene>
<reference evidence="1 2" key="1">
    <citation type="submission" date="2024-01" db="EMBL/GenBank/DDBJ databases">
        <title>The genomes of 5 underutilized Papilionoideae crops provide insights into root nodulation and disease resistanc.</title>
        <authorList>
            <person name="Jiang F."/>
        </authorList>
    </citation>
    <scope>NUCLEOTIDE SEQUENCE [LARGE SCALE GENOMIC DNA]</scope>
    <source>
        <strain evidence="1">DUOXIRENSHENG_FW03</strain>
        <tissue evidence="1">Leaves</tissue>
    </source>
</reference>
<organism evidence="1 2">
    <name type="scientific">Psophocarpus tetragonolobus</name>
    <name type="common">Winged bean</name>
    <name type="synonym">Dolichos tetragonolobus</name>
    <dbReference type="NCBI Taxonomy" id="3891"/>
    <lineage>
        <taxon>Eukaryota</taxon>
        <taxon>Viridiplantae</taxon>
        <taxon>Streptophyta</taxon>
        <taxon>Embryophyta</taxon>
        <taxon>Tracheophyta</taxon>
        <taxon>Spermatophyta</taxon>
        <taxon>Magnoliopsida</taxon>
        <taxon>eudicotyledons</taxon>
        <taxon>Gunneridae</taxon>
        <taxon>Pentapetalae</taxon>
        <taxon>rosids</taxon>
        <taxon>fabids</taxon>
        <taxon>Fabales</taxon>
        <taxon>Fabaceae</taxon>
        <taxon>Papilionoideae</taxon>
        <taxon>50 kb inversion clade</taxon>
        <taxon>NPAAA clade</taxon>
        <taxon>indigoferoid/millettioid clade</taxon>
        <taxon>Phaseoleae</taxon>
        <taxon>Psophocarpus</taxon>
    </lineage>
</organism>
<sequence>MSRIQCSASSLLLGAGDTRSSTQEVSQIAVKKMLSSFSRTLPLKISVVNLSKSNNSILACVNLVNLVYEYDSTNSW</sequence>
<dbReference type="Proteomes" id="UP001386955">
    <property type="component" value="Unassembled WGS sequence"/>
</dbReference>
<proteinExistence type="predicted"/>
<accession>A0AAN9S8L2</accession>
<evidence type="ECO:0000313" key="2">
    <source>
        <dbReference type="Proteomes" id="UP001386955"/>
    </source>
</evidence>